<keyword evidence="4 7" id="KW-1133">Transmembrane helix</keyword>
<dbReference type="OrthoDB" id="9790149at2"/>
<evidence type="ECO:0000256" key="1">
    <source>
        <dbReference type="ARBA" id="ARBA00004651"/>
    </source>
</evidence>
<sequence>MARIDIAEKQAASEADAWRGVPAADPQPVALLEPPSRPVVRLLLRAASRLYARLAGRQTLATAFAEERAHGHFLLFVPVFLGAGAALWFSAASDPSPYALILLACAALWPALRLRHRESLVALAAGGAFLIPLGMLLAAAETTLLGTVILDTPVTTEVRGRVLSRESDDRGAIRYRIALETTHEPTLKRPPDVVTLLARSRHAPIAIGDGITGRARLGPPSGPALTGLNDFTFDAYFAGTGAVGYFYSAPTATTAREPGLYDRMRQRIAAWRNNLTEHIRGRIGGDAGAIAAALVTAEQRAIGEETVEALRQAGLAHVLAISGLNMVLAAGTFLVGARMLMALVPGFAERYPAKKFAAAGALVMVTLYILVSGGAISAVRSWIMICVMLVAVLFGRSAISLRNVAISAILILLVTPSAVTNPGFQMSYAATLGLVAGYAAWRERPVHRESRGGPFALFGGAAGRFFGGLILSSLIGGFATLIYSIGHFHRIPAYGLAGNLLAMPVISIIVMPFGLIAVLLMPFGLDAIPFAIMGKGIEWMIALSTWVAGWKGEIVTGRIPEIAFLLIGIGGGLVCILRTRLRHAGTLLVLGGILVACWSGQGTRPEVLVSEDGRLVAILRDGQAATNRARPPDFIYAQWRRALRLAGLLKPEIRRTAGLTVDADKVDDDKVDAEKRDTATTARQRRPRREADREKAKAAMTAAFDTARTRDGFICEAKAFCAAVSPSGWRIVALEDLAFLGTACDGADLVIVPVAIRLEACRSGARLITTRHLRKTGTLEIQPVVGQAHSGLSDARFVPAVETLQRPWSRHRTYDWRTGTYEGEKADESAQKSLTVPSSASGS</sequence>
<feature type="transmembrane region" description="Helical" evidence="7">
    <location>
        <begin position="97"/>
        <end position="114"/>
    </location>
</feature>
<proteinExistence type="predicted"/>
<evidence type="ECO:0000313" key="9">
    <source>
        <dbReference type="EMBL" id="MXN45900.1"/>
    </source>
</evidence>
<evidence type="ECO:0000259" key="8">
    <source>
        <dbReference type="Pfam" id="PF03772"/>
    </source>
</evidence>
<dbReference type="AlphaFoldDB" id="A0A6N8SGM0"/>
<protein>
    <submittedName>
        <fullName evidence="9">Transporter</fullName>
    </submittedName>
</protein>
<reference evidence="9 10" key="1">
    <citation type="submission" date="2019-12" db="EMBL/GenBank/DDBJ databases">
        <title>Shinella kummerowiae sp. nov., a symbiotic bacterium isolated from root nodules of the herbal legume Kummerowia stipulacea.</title>
        <authorList>
            <person name="Gao J."/>
        </authorList>
    </citation>
    <scope>NUCLEOTIDE SEQUENCE [LARGE SCALE GENOMIC DNA]</scope>
    <source>
        <strain evidence="9 10">CCBAU 25048</strain>
    </source>
</reference>
<feature type="transmembrane region" description="Helical" evidence="7">
    <location>
        <begin position="356"/>
        <end position="376"/>
    </location>
</feature>
<dbReference type="PANTHER" id="PTHR30619">
    <property type="entry name" value="DNA INTERNALIZATION/COMPETENCE PROTEIN COMEC/REC2"/>
    <property type="match status" value="1"/>
</dbReference>
<dbReference type="Pfam" id="PF03772">
    <property type="entry name" value="Competence"/>
    <property type="match status" value="1"/>
</dbReference>
<keyword evidence="5 7" id="KW-0472">Membrane</keyword>
<feature type="transmembrane region" description="Helical" evidence="7">
    <location>
        <begin position="584"/>
        <end position="601"/>
    </location>
</feature>
<evidence type="ECO:0000256" key="6">
    <source>
        <dbReference type="SAM" id="MobiDB-lite"/>
    </source>
</evidence>
<evidence type="ECO:0000313" key="10">
    <source>
        <dbReference type="Proteomes" id="UP000435802"/>
    </source>
</evidence>
<feature type="transmembrane region" description="Helical" evidence="7">
    <location>
        <begin position="527"/>
        <end position="547"/>
    </location>
</feature>
<keyword evidence="3 7" id="KW-0812">Transmembrane</keyword>
<feature type="region of interest" description="Disordered" evidence="6">
    <location>
        <begin position="820"/>
        <end position="843"/>
    </location>
</feature>
<evidence type="ECO:0000256" key="2">
    <source>
        <dbReference type="ARBA" id="ARBA00022475"/>
    </source>
</evidence>
<organism evidence="9 10">
    <name type="scientific">Shinella kummerowiae</name>
    <dbReference type="NCBI Taxonomy" id="417745"/>
    <lineage>
        <taxon>Bacteria</taxon>
        <taxon>Pseudomonadati</taxon>
        <taxon>Pseudomonadota</taxon>
        <taxon>Alphaproteobacteria</taxon>
        <taxon>Hyphomicrobiales</taxon>
        <taxon>Rhizobiaceae</taxon>
        <taxon>Shinella</taxon>
    </lineage>
</organism>
<dbReference type="PANTHER" id="PTHR30619:SF1">
    <property type="entry name" value="RECOMBINATION PROTEIN 2"/>
    <property type="match status" value="1"/>
</dbReference>
<evidence type="ECO:0000256" key="3">
    <source>
        <dbReference type="ARBA" id="ARBA00022692"/>
    </source>
</evidence>
<keyword evidence="2" id="KW-1003">Cell membrane</keyword>
<feature type="transmembrane region" description="Helical" evidence="7">
    <location>
        <begin position="121"/>
        <end position="140"/>
    </location>
</feature>
<feature type="transmembrane region" description="Helical" evidence="7">
    <location>
        <begin position="425"/>
        <end position="441"/>
    </location>
</feature>
<feature type="transmembrane region" description="Helical" evidence="7">
    <location>
        <begin position="314"/>
        <end position="335"/>
    </location>
</feature>
<evidence type="ECO:0000256" key="4">
    <source>
        <dbReference type="ARBA" id="ARBA00022989"/>
    </source>
</evidence>
<feature type="region of interest" description="Disordered" evidence="6">
    <location>
        <begin position="672"/>
        <end position="695"/>
    </location>
</feature>
<accession>A0A6N8SGM0</accession>
<comment type="caution">
    <text evidence="9">The sequence shown here is derived from an EMBL/GenBank/DDBJ whole genome shotgun (WGS) entry which is preliminary data.</text>
</comment>
<feature type="compositionally biased region" description="Polar residues" evidence="6">
    <location>
        <begin position="831"/>
        <end position="843"/>
    </location>
</feature>
<feature type="transmembrane region" description="Helical" evidence="7">
    <location>
        <begin position="73"/>
        <end position="91"/>
    </location>
</feature>
<dbReference type="GO" id="GO:0005886">
    <property type="term" value="C:plasma membrane"/>
    <property type="evidence" value="ECO:0007669"/>
    <property type="project" value="UniProtKB-SubCell"/>
</dbReference>
<evidence type="ECO:0000256" key="7">
    <source>
        <dbReference type="SAM" id="Phobius"/>
    </source>
</evidence>
<dbReference type="NCBIfam" id="TIGR00360">
    <property type="entry name" value="ComEC_N-term"/>
    <property type="match status" value="1"/>
</dbReference>
<dbReference type="RefSeq" id="WP_160859465.1">
    <property type="nucleotide sequence ID" value="NZ_WUMK01000004.1"/>
</dbReference>
<dbReference type="InterPro" id="IPR004477">
    <property type="entry name" value="ComEC_N"/>
</dbReference>
<dbReference type="InterPro" id="IPR052159">
    <property type="entry name" value="Competence_DNA_uptake"/>
</dbReference>
<feature type="domain" description="ComEC/Rec2-related protein" evidence="8">
    <location>
        <begin position="294"/>
        <end position="579"/>
    </location>
</feature>
<keyword evidence="10" id="KW-1185">Reference proteome</keyword>
<feature type="transmembrane region" description="Helical" evidence="7">
    <location>
        <begin position="559"/>
        <end position="577"/>
    </location>
</feature>
<comment type="subcellular location">
    <subcellularLocation>
        <location evidence="1">Cell membrane</location>
        <topology evidence="1">Multi-pass membrane protein</topology>
    </subcellularLocation>
</comment>
<evidence type="ECO:0000256" key="5">
    <source>
        <dbReference type="ARBA" id="ARBA00023136"/>
    </source>
</evidence>
<name>A0A6N8SGM0_9HYPH</name>
<feature type="transmembrane region" description="Helical" evidence="7">
    <location>
        <begin position="497"/>
        <end position="520"/>
    </location>
</feature>
<dbReference type="Proteomes" id="UP000435802">
    <property type="component" value="Unassembled WGS sequence"/>
</dbReference>
<gene>
    <name evidence="9" type="ORF">GR138_11915</name>
</gene>
<feature type="transmembrane region" description="Helical" evidence="7">
    <location>
        <begin position="462"/>
        <end position="485"/>
    </location>
</feature>
<dbReference type="EMBL" id="WUMK01000004">
    <property type="protein sequence ID" value="MXN45900.1"/>
    <property type="molecule type" value="Genomic_DNA"/>
</dbReference>